<comment type="catalytic activity">
    <reaction evidence="1">
        <text>ATP + protein L-histidine = ADP + protein N-phospho-L-histidine.</text>
        <dbReference type="EC" id="2.7.13.3"/>
    </reaction>
</comment>
<dbReference type="Gene3D" id="3.30.450.40">
    <property type="match status" value="1"/>
</dbReference>
<comment type="caution">
    <text evidence="10">The sequence shown here is derived from an EMBL/GenBank/DDBJ whole genome shotgun (WGS) entry which is preliminary data.</text>
</comment>
<dbReference type="PROSITE" id="PS50110">
    <property type="entry name" value="RESPONSE_REGULATORY"/>
    <property type="match status" value="1"/>
</dbReference>
<keyword evidence="10" id="KW-0067">ATP-binding</keyword>
<dbReference type="PANTHER" id="PTHR43047">
    <property type="entry name" value="TWO-COMPONENT HISTIDINE PROTEIN KINASE"/>
    <property type="match status" value="1"/>
</dbReference>
<dbReference type="SMART" id="SM00388">
    <property type="entry name" value="HisKA"/>
    <property type="match status" value="1"/>
</dbReference>
<dbReference type="InterPro" id="IPR029016">
    <property type="entry name" value="GAF-like_dom_sf"/>
</dbReference>
<evidence type="ECO:0000313" key="11">
    <source>
        <dbReference type="Proteomes" id="UP001600165"/>
    </source>
</evidence>
<dbReference type="SMART" id="SM00387">
    <property type="entry name" value="HATPase_c"/>
    <property type="match status" value="1"/>
</dbReference>
<dbReference type="Gene3D" id="1.10.287.130">
    <property type="match status" value="1"/>
</dbReference>
<dbReference type="Pfam" id="PF00512">
    <property type="entry name" value="HisKA"/>
    <property type="match status" value="1"/>
</dbReference>
<feature type="domain" description="Response regulatory" evidence="9">
    <location>
        <begin position="613"/>
        <end position="735"/>
    </location>
</feature>
<dbReference type="Pfam" id="PF02518">
    <property type="entry name" value="HATPase_c"/>
    <property type="match status" value="1"/>
</dbReference>
<feature type="domain" description="Histidine kinase" evidence="8">
    <location>
        <begin position="339"/>
        <end position="576"/>
    </location>
</feature>
<name>A0ABW6IFP1_9CYAN</name>
<dbReference type="SUPFAM" id="SSF55781">
    <property type="entry name" value="GAF domain-like"/>
    <property type="match status" value="1"/>
</dbReference>
<keyword evidence="6" id="KW-0902">Two-component regulatory system</keyword>
<evidence type="ECO:0000256" key="7">
    <source>
        <dbReference type="PROSITE-ProRule" id="PRU00169"/>
    </source>
</evidence>
<dbReference type="SUPFAM" id="SSF55874">
    <property type="entry name" value="ATPase domain of HSP90 chaperone/DNA topoisomerase II/histidine kinase"/>
    <property type="match status" value="1"/>
</dbReference>
<dbReference type="PROSITE" id="PS50109">
    <property type="entry name" value="HIS_KIN"/>
    <property type="match status" value="1"/>
</dbReference>
<evidence type="ECO:0000259" key="9">
    <source>
        <dbReference type="PROSITE" id="PS50110"/>
    </source>
</evidence>
<gene>
    <name evidence="10" type="ORF">ACFVKH_11870</name>
</gene>
<dbReference type="CDD" id="cd16922">
    <property type="entry name" value="HATPase_EvgS-ArcB-TorS-like"/>
    <property type="match status" value="1"/>
</dbReference>
<reference evidence="10 11" key="1">
    <citation type="submission" date="2024-10" db="EMBL/GenBank/DDBJ databases">
        <authorList>
            <person name="Ratan Roy A."/>
            <person name="Morales Sandoval P.H."/>
            <person name="De Los Santos Villalobos S."/>
            <person name="Chakraborty S."/>
            <person name="Mukherjee J."/>
        </authorList>
    </citation>
    <scope>NUCLEOTIDE SEQUENCE [LARGE SCALE GENOMIC DNA]</scope>
    <source>
        <strain evidence="10 11">S1</strain>
    </source>
</reference>
<dbReference type="InterPro" id="IPR036097">
    <property type="entry name" value="HisK_dim/P_sf"/>
</dbReference>
<dbReference type="PANTHER" id="PTHR43047:SF63">
    <property type="entry name" value="HISTIDINE KINASE"/>
    <property type="match status" value="1"/>
</dbReference>
<sequence>MNSANPLEPSLYSFQEQPALILEQVDDAIALLDADQRLVLFNQKLVQTLNLDSAWLKQQPCLSEILALLVEQGNWSSQQRDHILQACDRSSGQSQAIQINQSNQLYLELYTTATSNGGKLLIFRNLTAQRQAQNDLAAEVRRLTFLLGLTERLQTSDNLTQIGRFALSYLVEAMGAAFGDVKVVSGRGPRRTAGMLTNLISGQFIATYGEPAVDAMQQRLDQGIPYGQGLLWQVVETGQPCFVEDYANHPQAVEEFRHPAIGQLGIFPIPSADGTIIGVLTLESRSLQKLQEAPQQDMLLAACRTLGAAIERAQAQARLQRINQDLERASRLKSEFLASMSHELRTPLNSILGFSELLLRQRQGLDKRQVGHISLIRQSGQHLLHLINDILDLSKVEAGKVELDLAKVSIQELCRQCLEMIQPRAERKRLSLSLELDYQLDQVVIDERRVRQIVINLLSNAVKFTPEKGKVKLAVQLAYGNQLLQDMRPDESPVNLSTPYLCIAVSDTGIGITEEKKHLLFQPFQQIDASLTRRHEGTGLGLALTKRLAELHGGTVSFESKLGEGSTFRVWLPLNELRSSLRPTSPQPPTAKDLPASYQTAIAESLSQSDQSRVLVVEDQPYNQSLIAELLEIEGYTVDIIADGQTMLETIRSPLISVRSLPLAVLMDIQLPNVDGFELIRQLKAHQLWQSVPVIAVTAMAMTGDRDRCLAAGADAYLSKPLDFSQLVQQLNRLIEPPENPT</sequence>
<dbReference type="Pfam" id="PF12860">
    <property type="entry name" value="PAS_7"/>
    <property type="match status" value="1"/>
</dbReference>
<evidence type="ECO:0000256" key="4">
    <source>
        <dbReference type="ARBA" id="ARBA00022679"/>
    </source>
</evidence>
<dbReference type="EMBL" id="JBHZOL010000075">
    <property type="protein sequence ID" value="MFE4106981.1"/>
    <property type="molecule type" value="Genomic_DNA"/>
</dbReference>
<dbReference type="InterPro" id="IPR036890">
    <property type="entry name" value="HATPase_C_sf"/>
</dbReference>
<dbReference type="Proteomes" id="UP001600165">
    <property type="component" value="Unassembled WGS sequence"/>
</dbReference>
<keyword evidence="10" id="KW-0547">Nucleotide-binding</keyword>
<evidence type="ECO:0000259" key="8">
    <source>
        <dbReference type="PROSITE" id="PS50109"/>
    </source>
</evidence>
<accession>A0ABW6IFP1</accession>
<dbReference type="Pfam" id="PF00072">
    <property type="entry name" value="Response_reg"/>
    <property type="match status" value="1"/>
</dbReference>
<dbReference type="EC" id="2.7.13.3" evidence="2"/>
<keyword evidence="4" id="KW-0808">Transferase</keyword>
<dbReference type="GO" id="GO:0005524">
    <property type="term" value="F:ATP binding"/>
    <property type="evidence" value="ECO:0007669"/>
    <property type="project" value="UniProtKB-KW"/>
</dbReference>
<dbReference type="InterPro" id="IPR001789">
    <property type="entry name" value="Sig_transdc_resp-reg_receiver"/>
</dbReference>
<dbReference type="SUPFAM" id="SSF52172">
    <property type="entry name" value="CheY-like"/>
    <property type="match status" value="1"/>
</dbReference>
<dbReference type="Pfam" id="PF13185">
    <property type="entry name" value="GAF_2"/>
    <property type="match status" value="1"/>
</dbReference>
<dbReference type="PRINTS" id="PR00344">
    <property type="entry name" value="BCTRLSENSOR"/>
</dbReference>
<evidence type="ECO:0000256" key="3">
    <source>
        <dbReference type="ARBA" id="ARBA00022553"/>
    </source>
</evidence>
<dbReference type="RefSeq" id="WP_377965259.1">
    <property type="nucleotide sequence ID" value="NZ_JBHZOL010000075.1"/>
</dbReference>
<evidence type="ECO:0000256" key="6">
    <source>
        <dbReference type="ARBA" id="ARBA00023012"/>
    </source>
</evidence>
<dbReference type="SUPFAM" id="SSF47384">
    <property type="entry name" value="Homodimeric domain of signal transducing histidine kinase"/>
    <property type="match status" value="1"/>
</dbReference>
<dbReference type="InterPro" id="IPR004358">
    <property type="entry name" value="Sig_transdc_His_kin-like_C"/>
</dbReference>
<protein>
    <recommendedName>
        <fullName evidence="2">histidine kinase</fullName>
        <ecNumber evidence="2">2.7.13.3</ecNumber>
    </recommendedName>
</protein>
<dbReference type="InterPro" id="IPR005467">
    <property type="entry name" value="His_kinase_dom"/>
</dbReference>
<keyword evidence="11" id="KW-1185">Reference proteome</keyword>
<proteinExistence type="predicted"/>
<dbReference type="InterPro" id="IPR003594">
    <property type="entry name" value="HATPase_dom"/>
</dbReference>
<dbReference type="InterPro" id="IPR003018">
    <property type="entry name" value="GAF"/>
</dbReference>
<feature type="modified residue" description="4-aspartylphosphate" evidence="7">
    <location>
        <position position="668"/>
    </location>
</feature>
<dbReference type="CDD" id="cd00082">
    <property type="entry name" value="HisKA"/>
    <property type="match status" value="1"/>
</dbReference>
<keyword evidence="5" id="KW-0418">Kinase</keyword>
<evidence type="ECO:0000256" key="1">
    <source>
        <dbReference type="ARBA" id="ARBA00000085"/>
    </source>
</evidence>
<evidence type="ECO:0000256" key="2">
    <source>
        <dbReference type="ARBA" id="ARBA00012438"/>
    </source>
</evidence>
<dbReference type="Gene3D" id="3.40.50.2300">
    <property type="match status" value="1"/>
</dbReference>
<dbReference type="InterPro" id="IPR011006">
    <property type="entry name" value="CheY-like_superfamily"/>
</dbReference>
<organism evidence="10 11">
    <name type="scientific">Almyronema epifaneia S1</name>
    <dbReference type="NCBI Taxonomy" id="2991925"/>
    <lineage>
        <taxon>Bacteria</taxon>
        <taxon>Bacillati</taxon>
        <taxon>Cyanobacteriota</taxon>
        <taxon>Cyanophyceae</taxon>
        <taxon>Nodosilineales</taxon>
        <taxon>Nodosilineaceae</taxon>
        <taxon>Almyronema</taxon>
        <taxon>Almyronema epifaneia</taxon>
    </lineage>
</organism>
<dbReference type="InterPro" id="IPR003661">
    <property type="entry name" value="HisK_dim/P_dom"/>
</dbReference>
<evidence type="ECO:0000313" key="10">
    <source>
        <dbReference type="EMBL" id="MFE4106981.1"/>
    </source>
</evidence>
<dbReference type="Gene3D" id="3.30.565.10">
    <property type="entry name" value="Histidine kinase-like ATPase, C-terminal domain"/>
    <property type="match status" value="1"/>
</dbReference>
<keyword evidence="3 7" id="KW-0597">Phosphoprotein</keyword>
<dbReference type="SMART" id="SM00448">
    <property type="entry name" value="REC"/>
    <property type="match status" value="1"/>
</dbReference>
<evidence type="ECO:0000256" key="5">
    <source>
        <dbReference type="ARBA" id="ARBA00022777"/>
    </source>
</evidence>
<dbReference type="Gene3D" id="3.30.450.20">
    <property type="entry name" value="PAS domain"/>
    <property type="match status" value="1"/>
</dbReference>